<organism evidence="1 2">
    <name type="scientific">Agromyces mediolanus</name>
    <name type="common">Corynebacterium mediolanum</name>
    <dbReference type="NCBI Taxonomy" id="41986"/>
    <lineage>
        <taxon>Bacteria</taxon>
        <taxon>Bacillati</taxon>
        <taxon>Actinomycetota</taxon>
        <taxon>Actinomycetes</taxon>
        <taxon>Micrococcales</taxon>
        <taxon>Microbacteriaceae</taxon>
        <taxon>Agromyces</taxon>
    </lineage>
</organism>
<dbReference type="AlphaFoldDB" id="A0A918CBF7"/>
<keyword evidence="2" id="KW-1185">Reference proteome</keyword>
<protein>
    <submittedName>
        <fullName evidence="1">Uncharacterized protein</fullName>
    </submittedName>
</protein>
<proteinExistence type="predicted"/>
<reference evidence="1" key="2">
    <citation type="submission" date="2020-09" db="EMBL/GenBank/DDBJ databases">
        <authorList>
            <person name="Sun Q."/>
            <person name="Ohkuma M."/>
        </authorList>
    </citation>
    <scope>NUCLEOTIDE SEQUENCE</scope>
    <source>
        <strain evidence="1">JCM 3346</strain>
    </source>
</reference>
<evidence type="ECO:0000313" key="2">
    <source>
        <dbReference type="Proteomes" id="UP000610303"/>
    </source>
</evidence>
<dbReference type="RefSeq" id="WP_189083422.1">
    <property type="nucleotide sequence ID" value="NZ_BMRJ01000001.1"/>
</dbReference>
<name>A0A918CBF7_AGRME</name>
<reference evidence="1" key="1">
    <citation type="journal article" date="2014" name="Int. J. Syst. Evol. Microbiol.">
        <title>Complete genome sequence of Corynebacterium casei LMG S-19264T (=DSM 44701T), isolated from a smear-ripened cheese.</title>
        <authorList>
            <consortium name="US DOE Joint Genome Institute (JGI-PGF)"/>
            <person name="Walter F."/>
            <person name="Albersmeier A."/>
            <person name="Kalinowski J."/>
            <person name="Ruckert C."/>
        </authorList>
    </citation>
    <scope>NUCLEOTIDE SEQUENCE</scope>
    <source>
        <strain evidence="1">JCM 3346</strain>
    </source>
</reference>
<sequence>MTAIRLGLPVPADAPHAALSASRLLGPELLVTSWVEGRATVRFGVLDLRDGSWRIGRGLRGLLRDALLLPSPRHALLLGDRGLVEVELDTLRVTRTLTAGLGRDHAWLAPVDDDTVTVGSAGRAMETLVSLARFAVVGRRKRSGMPVPDARERGAGLARVLDHGDGLTVGASEERATAPQRLLLLRDGEQTARPLADLPQGLVDALLVADGVLASASDLGAARSLTAVPGLRATPPGLLPLAELAAAASASAEALLRPARGRPAPRTVHRDRRLEPGESIEGIVAERVTLEGWRVSRAERKQKRPGLRGIRVRDLDVRASTLDGMVLEDVTIDGLRLDDSGFLFGCEFRRVTLAGRVRGLVLNPTLQDPDETVTARYAGWHRERLDDAEWMLDLTRATGDITIRGYPSRFIRRNPELHAVVTAAAVSDGAWREIDHGRSALRVPLLELARSGWEDVTLVADPHGRRAEDDLRYLDALRTAGIAEPD</sequence>
<dbReference type="EMBL" id="BMRJ01000001">
    <property type="protein sequence ID" value="GGR12790.1"/>
    <property type="molecule type" value="Genomic_DNA"/>
</dbReference>
<accession>A0A918CBF7</accession>
<dbReference type="Proteomes" id="UP000610303">
    <property type="component" value="Unassembled WGS sequence"/>
</dbReference>
<comment type="caution">
    <text evidence="1">The sequence shown here is derived from an EMBL/GenBank/DDBJ whole genome shotgun (WGS) entry which is preliminary data.</text>
</comment>
<evidence type="ECO:0000313" key="1">
    <source>
        <dbReference type="EMBL" id="GGR12790.1"/>
    </source>
</evidence>
<gene>
    <name evidence="1" type="ORF">GCM10010196_01660</name>
</gene>